<proteinExistence type="predicted"/>
<evidence type="ECO:0000313" key="3">
    <source>
        <dbReference type="Proteomes" id="UP000823775"/>
    </source>
</evidence>
<evidence type="ECO:0000256" key="1">
    <source>
        <dbReference type="SAM" id="MobiDB-lite"/>
    </source>
</evidence>
<dbReference type="Proteomes" id="UP000823775">
    <property type="component" value="Unassembled WGS sequence"/>
</dbReference>
<comment type="caution">
    <text evidence="2">The sequence shown here is derived from an EMBL/GenBank/DDBJ whole genome shotgun (WGS) entry which is preliminary data.</text>
</comment>
<dbReference type="EMBL" id="JACEIK010001240">
    <property type="protein sequence ID" value="MCD7467523.1"/>
    <property type="molecule type" value="Genomic_DNA"/>
</dbReference>
<keyword evidence="3" id="KW-1185">Reference proteome</keyword>
<gene>
    <name evidence="2" type="ORF">HAX54_005018</name>
</gene>
<accession>A0ABS8T9E5</accession>
<sequence length="93" mass="10341">MSSTCSVRSSVVQGTRGPVLLVVTVAPHPEGYDSSGQGPQGYSQISSGHRGYSDHFRSNQQMMTPKKCYEYGDPRHIKRDCPRLRQRSQQQGS</sequence>
<dbReference type="Gene3D" id="4.10.60.10">
    <property type="entry name" value="Zinc finger, CCHC-type"/>
    <property type="match status" value="1"/>
</dbReference>
<feature type="region of interest" description="Disordered" evidence="1">
    <location>
        <begin position="29"/>
        <end position="93"/>
    </location>
</feature>
<evidence type="ECO:0008006" key="4">
    <source>
        <dbReference type="Google" id="ProtNLM"/>
    </source>
</evidence>
<name>A0ABS8T9E5_DATST</name>
<organism evidence="2 3">
    <name type="scientific">Datura stramonium</name>
    <name type="common">Jimsonweed</name>
    <name type="synonym">Common thornapple</name>
    <dbReference type="NCBI Taxonomy" id="4076"/>
    <lineage>
        <taxon>Eukaryota</taxon>
        <taxon>Viridiplantae</taxon>
        <taxon>Streptophyta</taxon>
        <taxon>Embryophyta</taxon>
        <taxon>Tracheophyta</taxon>
        <taxon>Spermatophyta</taxon>
        <taxon>Magnoliopsida</taxon>
        <taxon>eudicotyledons</taxon>
        <taxon>Gunneridae</taxon>
        <taxon>Pentapetalae</taxon>
        <taxon>asterids</taxon>
        <taxon>lamiids</taxon>
        <taxon>Solanales</taxon>
        <taxon>Solanaceae</taxon>
        <taxon>Solanoideae</taxon>
        <taxon>Datureae</taxon>
        <taxon>Datura</taxon>
    </lineage>
</organism>
<reference evidence="2 3" key="1">
    <citation type="journal article" date="2021" name="BMC Genomics">
        <title>Datura genome reveals duplications of psychoactive alkaloid biosynthetic genes and high mutation rate following tissue culture.</title>
        <authorList>
            <person name="Rajewski A."/>
            <person name="Carter-House D."/>
            <person name="Stajich J."/>
            <person name="Litt A."/>
        </authorList>
    </citation>
    <scope>NUCLEOTIDE SEQUENCE [LARGE SCALE GENOMIC DNA]</scope>
    <source>
        <strain evidence="2">AR-01</strain>
    </source>
</reference>
<feature type="compositionally biased region" description="Basic and acidic residues" evidence="1">
    <location>
        <begin position="67"/>
        <end position="83"/>
    </location>
</feature>
<feature type="compositionally biased region" description="Polar residues" evidence="1">
    <location>
        <begin position="34"/>
        <end position="47"/>
    </location>
</feature>
<protein>
    <recommendedName>
        <fullName evidence="4">CCHC-type domain-containing protein</fullName>
    </recommendedName>
</protein>
<evidence type="ECO:0000313" key="2">
    <source>
        <dbReference type="EMBL" id="MCD7467523.1"/>
    </source>
</evidence>